<dbReference type="AlphaFoldDB" id="A0AAN4W101"/>
<protein>
    <submittedName>
        <fullName evidence="4">Acetyl-CoA carboxylase biotin carboxyl carrier protein subunit</fullName>
    </submittedName>
</protein>
<dbReference type="CDD" id="cd06850">
    <property type="entry name" value="biotinyl_domain"/>
    <property type="match status" value="1"/>
</dbReference>
<sequence>MKDYKFKINDNDYEVKIKRAEGSEIQLEVNGTSYTVQMEKEVKTSKTPTLSRKPTGVEQPKPAVKAAGAGGAVKKVEAPLPGVIMSIAVQEGDTVSVGDQLLTMEAMKMENTIMAEISGTITSIKVNPQDSVLQGDILVEIS</sequence>
<dbReference type="InterPro" id="IPR000089">
    <property type="entry name" value="Biotin_lipoyl"/>
</dbReference>
<evidence type="ECO:0000256" key="1">
    <source>
        <dbReference type="ARBA" id="ARBA00023267"/>
    </source>
</evidence>
<dbReference type="SUPFAM" id="SSF51230">
    <property type="entry name" value="Single hybrid motif"/>
    <property type="match status" value="1"/>
</dbReference>
<name>A0AAN4W101_9BACT</name>
<dbReference type="Gene3D" id="2.40.50.100">
    <property type="match status" value="1"/>
</dbReference>
<dbReference type="FunFam" id="2.40.50.100:FF:000003">
    <property type="entry name" value="Acetyl-CoA carboxylase biotin carboxyl carrier protein"/>
    <property type="match status" value="1"/>
</dbReference>
<dbReference type="Pfam" id="PF00364">
    <property type="entry name" value="Biotin_lipoyl"/>
    <property type="match status" value="1"/>
</dbReference>
<organism evidence="4 5">
    <name type="scientific">Persicobacter diffluens</name>
    <dbReference type="NCBI Taxonomy" id="981"/>
    <lineage>
        <taxon>Bacteria</taxon>
        <taxon>Pseudomonadati</taxon>
        <taxon>Bacteroidota</taxon>
        <taxon>Cytophagia</taxon>
        <taxon>Cytophagales</taxon>
        <taxon>Persicobacteraceae</taxon>
        <taxon>Persicobacter</taxon>
    </lineage>
</organism>
<dbReference type="RefSeq" id="WP_338238813.1">
    <property type="nucleotide sequence ID" value="NZ_BQKE01000003.1"/>
</dbReference>
<dbReference type="PROSITE" id="PS00188">
    <property type="entry name" value="BIOTIN"/>
    <property type="match status" value="1"/>
</dbReference>
<dbReference type="InterPro" id="IPR050709">
    <property type="entry name" value="Biotin_Carboxyl_Carrier/Decarb"/>
</dbReference>
<dbReference type="PANTHER" id="PTHR45266">
    <property type="entry name" value="OXALOACETATE DECARBOXYLASE ALPHA CHAIN"/>
    <property type="match status" value="1"/>
</dbReference>
<keyword evidence="5" id="KW-1185">Reference proteome</keyword>
<dbReference type="PANTHER" id="PTHR45266:SF3">
    <property type="entry name" value="OXALOACETATE DECARBOXYLASE ALPHA CHAIN"/>
    <property type="match status" value="1"/>
</dbReference>
<dbReference type="PROSITE" id="PS50968">
    <property type="entry name" value="BIOTINYL_LIPOYL"/>
    <property type="match status" value="1"/>
</dbReference>
<keyword evidence="1" id="KW-0092">Biotin</keyword>
<gene>
    <name evidence="4" type="ORF">PEDI_42330</name>
</gene>
<evidence type="ECO:0000313" key="5">
    <source>
        <dbReference type="Proteomes" id="UP001310022"/>
    </source>
</evidence>
<dbReference type="Proteomes" id="UP001310022">
    <property type="component" value="Unassembled WGS sequence"/>
</dbReference>
<reference evidence="4 5" key="1">
    <citation type="submission" date="2021-12" db="EMBL/GenBank/DDBJ databases">
        <title>Genome sequencing of bacteria with rrn-lacking chromosome and rrn-plasmid.</title>
        <authorList>
            <person name="Anda M."/>
            <person name="Iwasaki W."/>
        </authorList>
    </citation>
    <scope>NUCLEOTIDE SEQUENCE [LARGE SCALE GENOMIC DNA]</scope>
    <source>
        <strain evidence="4 5">NBRC 15940</strain>
    </source>
</reference>
<accession>A0AAN4W101</accession>
<evidence type="ECO:0000313" key="4">
    <source>
        <dbReference type="EMBL" id="GJM63681.1"/>
    </source>
</evidence>
<dbReference type="InterPro" id="IPR011053">
    <property type="entry name" value="Single_hybrid_motif"/>
</dbReference>
<dbReference type="EMBL" id="BQKE01000003">
    <property type="protein sequence ID" value="GJM63681.1"/>
    <property type="molecule type" value="Genomic_DNA"/>
</dbReference>
<feature type="region of interest" description="Disordered" evidence="2">
    <location>
        <begin position="40"/>
        <end position="63"/>
    </location>
</feature>
<evidence type="ECO:0000256" key="2">
    <source>
        <dbReference type="SAM" id="MobiDB-lite"/>
    </source>
</evidence>
<evidence type="ECO:0000259" key="3">
    <source>
        <dbReference type="PROSITE" id="PS50968"/>
    </source>
</evidence>
<comment type="caution">
    <text evidence="4">The sequence shown here is derived from an EMBL/GenBank/DDBJ whole genome shotgun (WGS) entry which is preliminary data.</text>
</comment>
<proteinExistence type="predicted"/>
<feature type="domain" description="Lipoyl-binding" evidence="3">
    <location>
        <begin position="66"/>
        <end position="142"/>
    </location>
</feature>
<dbReference type="InterPro" id="IPR001882">
    <property type="entry name" value="Biotin_BS"/>
</dbReference>